<feature type="compositionally biased region" description="Basic and acidic residues" evidence="1">
    <location>
        <begin position="25"/>
        <end position="35"/>
    </location>
</feature>
<dbReference type="AlphaFoldDB" id="A0A914ID69"/>
<dbReference type="WBParaSite" id="Gr19_v10_g8818.t1">
    <property type="protein sequence ID" value="Gr19_v10_g8818.t1"/>
    <property type="gene ID" value="Gr19_v10_g8818"/>
</dbReference>
<evidence type="ECO:0000256" key="1">
    <source>
        <dbReference type="SAM" id="MobiDB-lite"/>
    </source>
</evidence>
<keyword evidence="2" id="KW-1185">Reference proteome</keyword>
<feature type="compositionally biased region" description="Polar residues" evidence="1">
    <location>
        <begin position="9"/>
        <end position="18"/>
    </location>
</feature>
<feature type="compositionally biased region" description="Low complexity" evidence="1">
    <location>
        <begin position="48"/>
        <end position="59"/>
    </location>
</feature>
<evidence type="ECO:0000313" key="3">
    <source>
        <dbReference type="WBParaSite" id="Gr19_v10_g8818.t1"/>
    </source>
</evidence>
<feature type="region of interest" description="Disordered" evidence="1">
    <location>
        <begin position="132"/>
        <end position="185"/>
    </location>
</feature>
<feature type="region of interest" description="Disordered" evidence="1">
    <location>
        <begin position="1"/>
        <end position="71"/>
    </location>
</feature>
<feature type="compositionally biased region" description="Acidic residues" evidence="1">
    <location>
        <begin position="143"/>
        <end position="152"/>
    </location>
</feature>
<reference evidence="3" key="1">
    <citation type="submission" date="2022-11" db="UniProtKB">
        <authorList>
            <consortium name="WormBaseParasite"/>
        </authorList>
    </citation>
    <scope>IDENTIFICATION</scope>
</reference>
<protein>
    <submittedName>
        <fullName evidence="3">RRP15-like protein</fullName>
    </submittedName>
</protein>
<proteinExistence type="predicted"/>
<accession>A0A914ID69</accession>
<evidence type="ECO:0000313" key="2">
    <source>
        <dbReference type="Proteomes" id="UP000887572"/>
    </source>
</evidence>
<name>A0A914ID69_GLORO</name>
<feature type="compositionally biased region" description="Basic and acidic residues" evidence="1">
    <location>
        <begin position="159"/>
        <end position="180"/>
    </location>
</feature>
<organism evidence="2 3">
    <name type="scientific">Globodera rostochiensis</name>
    <name type="common">Golden nematode worm</name>
    <name type="synonym">Heterodera rostochiensis</name>
    <dbReference type="NCBI Taxonomy" id="31243"/>
    <lineage>
        <taxon>Eukaryota</taxon>
        <taxon>Metazoa</taxon>
        <taxon>Ecdysozoa</taxon>
        <taxon>Nematoda</taxon>
        <taxon>Chromadorea</taxon>
        <taxon>Rhabditida</taxon>
        <taxon>Tylenchina</taxon>
        <taxon>Tylenchomorpha</taxon>
        <taxon>Tylenchoidea</taxon>
        <taxon>Heteroderidae</taxon>
        <taxon>Heteroderinae</taxon>
        <taxon>Globodera</taxon>
    </lineage>
</organism>
<dbReference type="Proteomes" id="UP000887572">
    <property type="component" value="Unplaced"/>
</dbReference>
<sequence length="214" mass="22882">MGDFREKQTPTNGQNGSDVSDDEEQMHKRILDGRPKAVPKRITMLSNGGASTSASSAAGHPDDEMSESLGEDFPKKASLCAGQLWTDTVLMQSLEDKMGGTAGKGTTIVELRDRGAETYALKKVNKNALKKKVGGKRRRSEDIAEAMFDDDGSSGGQIDDTKDNKSDVLKEMGKESKEGVDDADEALSVAVDSAVSLWEGVDTGSAEPPLEQRT</sequence>